<proteinExistence type="predicted"/>
<evidence type="ECO:0000313" key="1">
    <source>
        <dbReference type="EMBL" id="KAJ9061446.1"/>
    </source>
</evidence>
<keyword evidence="2" id="KW-1185">Reference proteome</keyword>
<protein>
    <submittedName>
        <fullName evidence="1">Uncharacterized protein</fullName>
    </submittedName>
</protein>
<evidence type="ECO:0000313" key="2">
    <source>
        <dbReference type="Proteomes" id="UP001165960"/>
    </source>
</evidence>
<comment type="caution">
    <text evidence="1">The sequence shown here is derived from an EMBL/GenBank/DDBJ whole genome shotgun (WGS) entry which is preliminary data.</text>
</comment>
<dbReference type="EMBL" id="QTSX02005068">
    <property type="protein sequence ID" value="KAJ9061446.1"/>
    <property type="molecule type" value="Genomic_DNA"/>
</dbReference>
<sequence length="116" mass="12413">MIFNSNNIFDGASSQASFNGGKAQGADATVYTHAFEAGNKEANLYLTPDPYGFDLFSSHVVNATIHHVLILPLSGYFKDKSLFCFCPSNEASSELGNTIVQFPDSAQLTCPTHACG</sequence>
<accession>A0ACC2SH15</accession>
<dbReference type="Proteomes" id="UP001165960">
    <property type="component" value="Unassembled WGS sequence"/>
</dbReference>
<name>A0ACC2SH15_9FUNG</name>
<organism evidence="1 2">
    <name type="scientific">Entomophthora muscae</name>
    <dbReference type="NCBI Taxonomy" id="34485"/>
    <lineage>
        <taxon>Eukaryota</taxon>
        <taxon>Fungi</taxon>
        <taxon>Fungi incertae sedis</taxon>
        <taxon>Zoopagomycota</taxon>
        <taxon>Entomophthoromycotina</taxon>
        <taxon>Entomophthoromycetes</taxon>
        <taxon>Entomophthorales</taxon>
        <taxon>Entomophthoraceae</taxon>
        <taxon>Entomophthora</taxon>
    </lineage>
</organism>
<gene>
    <name evidence="1" type="ORF">DSO57_1020659</name>
</gene>
<reference evidence="1" key="1">
    <citation type="submission" date="2022-04" db="EMBL/GenBank/DDBJ databases">
        <title>Genome of the entomopathogenic fungus Entomophthora muscae.</title>
        <authorList>
            <person name="Elya C."/>
            <person name="Lovett B.R."/>
            <person name="Lee E."/>
            <person name="Macias A.M."/>
            <person name="Hajek A.E."/>
            <person name="De Bivort B.L."/>
            <person name="Kasson M.T."/>
            <person name="De Fine Licht H.H."/>
            <person name="Stajich J.E."/>
        </authorList>
    </citation>
    <scope>NUCLEOTIDE SEQUENCE</scope>
    <source>
        <strain evidence="1">Berkeley</strain>
    </source>
</reference>